<dbReference type="InterPro" id="IPR050271">
    <property type="entry name" value="UDP-glycosyltransferase"/>
</dbReference>
<keyword evidence="2" id="KW-0328">Glycosyltransferase</keyword>
<dbReference type="Pfam" id="PF00201">
    <property type="entry name" value="UDPGT"/>
    <property type="match status" value="1"/>
</dbReference>
<feature type="chain" id="PRO_5041329800" description="Glucuronosyltransferase" evidence="4">
    <location>
        <begin position="19"/>
        <end position="290"/>
    </location>
</feature>
<feature type="signal peptide" evidence="4">
    <location>
        <begin position="1"/>
        <end position="18"/>
    </location>
</feature>
<evidence type="ECO:0000313" key="5">
    <source>
        <dbReference type="EMBL" id="KAJ3658302.1"/>
    </source>
</evidence>
<organism evidence="5 6">
    <name type="scientific">Zophobas morio</name>
    <dbReference type="NCBI Taxonomy" id="2755281"/>
    <lineage>
        <taxon>Eukaryota</taxon>
        <taxon>Metazoa</taxon>
        <taxon>Ecdysozoa</taxon>
        <taxon>Arthropoda</taxon>
        <taxon>Hexapoda</taxon>
        <taxon>Insecta</taxon>
        <taxon>Pterygota</taxon>
        <taxon>Neoptera</taxon>
        <taxon>Endopterygota</taxon>
        <taxon>Coleoptera</taxon>
        <taxon>Polyphaga</taxon>
        <taxon>Cucujiformia</taxon>
        <taxon>Tenebrionidae</taxon>
        <taxon>Zophobas</taxon>
    </lineage>
</organism>
<comment type="caution">
    <text evidence="5">The sequence shown here is derived from an EMBL/GenBank/DDBJ whole genome shotgun (WGS) entry which is preliminary data.</text>
</comment>
<dbReference type="Proteomes" id="UP001168821">
    <property type="component" value="Unassembled WGS sequence"/>
</dbReference>
<keyword evidence="3" id="KW-0808">Transferase</keyword>
<evidence type="ECO:0000256" key="2">
    <source>
        <dbReference type="ARBA" id="ARBA00022676"/>
    </source>
</evidence>
<dbReference type="PANTHER" id="PTHR48043">
    <property type="entry name" value="EG:EG0003.4 PROTEIN-RELATED"/>
    <property type="match status" value="1"/>
</dbReference>
<keyword evidence="6" id="KW-1185">Reference proteome</keyword>
<sequence>MRLVQVLILLNICLVAWSYRILVICAFPSKSHCTVFEKISLGLMEKQHDTTFVSYFPIEKPPSNYTSVDLRQPGHSYLNFLDMKMFTGTKLEKWLVMNLALAYTKKVCGKDFGSDKIRTFLEQSGPFDVIIAPMLNSECYLSFMYKFGAPVVGLSTVSVTEWISEKFGLPSNPAYIPNTLSDLVKPTTFVERIDNLLMGVFQRLYYEILIVSTGEKTAKEYFGEGLPPLSKLVYNVSMLLVNNHFNVHVSRPLVPAVVEIGGIHLGKICGISQVVGFSIFHIFDNKNVSL</sequence>
<evidence type="ECO:0008006" key="7">
    <source>
        <dbReference type="Google" id="ProtNLM"/>
    </source>
</evidence>
<dbReference type="AlphaFoldDB" id="A0AA38IPY8"/>
<protein>
    <recommendedName>
        <fullName evidence="7">Glucuronosyltransferase</fullName>
    </recommendedName>
</protein>
<dbReference type="SUPFAM" id="SSF53756">
    <property type="entry name" value="UDP-Glycosyltransferase/glycogen phosphorylase"/>
    <property type="match status" value="1"/>
</dbReference>
<dbReference type="PANTHER" id="PTHR48043:SF114">
    <property type="entry name" value="IP04436P-RELATED"/>
    <property type="match status" value="1"/>
</dbReference>
<dbReference type="InterPro" id="IPR002213">
    <property type="entry name" value="UDP_glucos_trans"/>
</dbReference>
<evidence type="ECO:0000256" key="3">
    <source>
        <dbReference type="ARBA" id="ARBA00022679"/>
    </source>
</evidence>
<keyword evidence="4" id="KW-0732">Signal</keyword>
<dbReference type="GO" id="GO:0008194">
    <property type="term" value="F:UDP-glycosyltransferase activity"/>
    <property type="evidence" value="ECO:0007669"/>
    <property type="project" value="InterPro"/>
</dbReference>
<reference evidence="5" key="1">
    <citation type="journal article" date="2023" name="G3 (Bethesda)">
        <title>Whole genome assemblies of Zophobas morio and Tenebrio molitor.</title>
        <authorList>
            <person name="Kaur S."/>
            <person name="Stinson S.A."/>
            <person name="diCenzo G.C."/>
        </authorList>
    </citation>
    <scope>NUCLEOTIDE SEQUENCE</scope>
    <source>
        <strain evidence="5">QUZm001</strain>
    </source>
</reference>
<proteinExistence type="inferred from homology"/>
<accession>A0AA38IPY8</accession>
<comment type="similarity">
    <text evidence="1">Belongs to the UDP-glycosyltransferase family.</text>
</comment>
<evidence type="ECO:0000256" key="4">
    <source>
        <dbReference type="SAM" id="SignalP"/>
    </source>
</evidence>
<name>A0AA38IPY8_9CUCU</name>
<evidence type="ECO:0000313" key="6">
    <source>
        <dbReference type="Proteomes" id="UP001168821"/>
    </source>
</evidence>
<evidence type="ECO:0000256" key="1">
    <source>
        <dbReference type="ARBA" id="ARBA00009995"/>
    </source>
</evidence>
<gene>
    <name evidence="5" type="ORF">Zmor_010050</name>
</gene>
<dbReference type="EMBL" id="JALNTZ010000003">
    <property type="protein sequence ID" value="KAJ3658302.1"/>
    <property type="molecule type" value="Genomic_DNA"/>
</dbReference>